<gene>
    <name evidence="3" type="ORF">ACFFF7_05820</name>
</gene>
<evidence type="ECO:0000313" key="3">
    <source>
        <dbReference type="EMBL" id="MFC0588926.1"/>
    </source>
</evidence>
<protein>
    <submittedName>
        <fullName evidence="3">DUF5681 domain-containing protein</fullName>
    </submittedName>
</protein>
<dbReference type="InterPro" id="IPR043736">
    <property type="entry name" value="DUF5681"/>
</dbReference>
<feature type="region of interest" description="Disordered" evidence="1">
    <location>
        <begin position="1"/>
        <end position="52"/>
    </location>
</feature>
<feature type="domain" description="DUF5681" evidence="2">
    <location>
        <begin position="29"/>
        <end position="102"/>
    </location>
</feature>
<sequence>MASKAQNGVSDQSPGPAPKAGYKQPPITSRFQKGRSGNPRGRPRGRKNEIPYDSVLGQMVTIREDGRERRVTAAEAFLLQLTQKGLAGDSAAARASLTAIEEARGQRPSAGDPPLLVQIVFVGMGIGVLLRDLGLGIKTNPRSKSRVRWWLKPWIVEAALARLGDRRLSLSEQREVWNATRKPETVNWPEWWIERD</sequence>
<name>A0ABV6PGF8_9SPHN</name>
<reference evidence="3 4" key="1">
    <citation type="submission" date="2024-09" db="EMBL/GenBank/DDBJ databases">
        <authorList>
            <person name="Sun Q."/>
            <person name="Mori K."/>
        </authorList>
    </citation>
    <scope>NUCLEOTIDE SEQUENCE [LARGE SCALE GENOMIC DNA]</scope>
    <source>
        <strain evidence="3 4">NCAIM B.02537</strain>
    </source>
</reference>
<dbReference type="EMBL" id="JBHLTL010000001">
    <property type="protein sequence ID" value="MFC0588926.1"/>
    <property type="molecule type" value="Genomic_DNA"/>
</dbReference>
<comment type="caution">
    <text evidence="3">The sequence shown here is derived from an EMBL/GenBank/DDBJ whole genome shotgun (WGS) entry which is preliminary data.</text>
</comment>
<dbReference type="Proteomes" id="UP001589943">
    <property type="component" value="Unassembled WGS sequence"/>
</dbReference>
<evidence type="ECO:0000259" key="2">
    <source>
        <dbReference type="Pfam" id="PF18932"/>
    </source>
</evidence>
<organism evidence="3 4">
    <name type="scientific">Novosphingobium aquiterrae</name>
    <dbReference type="NCBI Taxonomy" id="624388"/>
    <lineage>
        <taxon>Bacteria</taxon>
        <taxon>Pseudomonadati</taxon>
        <taxon>Pseudomonadota</taxon>
        <taxon>Alphaproteobacteria</taxon>
        <taxon>Sphingomonadales</taxon>
        <taxon>Sphingomonadaceae</taxon>
        <taxon>Novosphingobium</taxon>
    </lineage>
</organism>
<dbReference type="RefSeq" id="WP_379480414.1">
    <property type="nucleotide sequence ID" value="NZ_JBHLTL010000001.1"/>
</dbReference>
<proteinExistence type="predicted"/>
<evidence type="ECO:0000256" key="1">
    <source>
        <dbReference type="SAM" id="MobiDB-lite"/>
    </source>
</evidence>
<accession>A0ABV6PGF8</accession>
<dbReference type="Pfam" id="PF18932">
    <property type="entry name" value="DUF5681"/>
    <property type="match status" value="1"/>
</dbReference>
<evidence type="ECO:0000313" key="4">
    <source>
        <dbReference type="Proteomes" id="UP001589943"/>
    </source>
</evidence>
<feature type="compositionally biased region" description="Polar residues" evidence="1">
    <location>
        <begin position="1"/>
        <end position="13"/>
    </location>
</feature>
<keyword evidence="4" id="KW-1185">Reference proteome</keyword>